<dbReference type="AlphaFoldDB" id="A0A6H1ZNB3"/>
<evidence type="ECO:0000256" key="1">
    <source>
        <dbReference type="SAM" id="Phobius"/>
    </source>
</evidence>
<sequence>MEWAEILSVVLGLLTVFVGIQWVAVKSLFRATANLLTTVSDAVEDDQLTREEVKEIAATATELLKAFQGIRGK</sequence>
<gene>
    <name evidence="4" type="ORF">MM415A00845_0033</name>
    <name evidence="3" type="ORF">MM415B01226_0035</name>
    <name evidence="2" type="ORF">TM448A01341_0025</name>
</gene>
<evidence type="ECO:0000313" key="4">
    <source>
        <dbReference type="EMBL" id="QJA79684.1"/>
    </source>
</evidence>
<dbReference type="EMBL" id="MT144135">
    <property type="protein sequence ID" value="QJA49406.1"/>
    <property type="molecule type" value="Genomic_DNA"/>
</dbReference>
<reference evidence="2" key="1">
    <citation type="submission" date="2020-03" db="EMBL/GenBank/DDBJ databases">
        <title>The deep terrestrial virosphere.</title>
        <authorList>
            <person name="Holmfeldt K."/>
            <person name="Nilsson E."/>
            <person name="Simone D."/>
            <person name="Lopez-Fernandez M."/>
            <person name="Wu X."/>
            <person name="de Brujin I."/>
            <person name="Lundin D."/>
            <person name="Andersson A."/>
            <person name="Bertilsson S."/>
            <person name="Dopson M."/>
        </authorList>
    </citation>
    <scope>NUCLEOTIDE SEQUENCE</scope>
    <source>
        <strain evidence="4">MM415A00845</strain>
        <strain evidence="3">MM415B01226</strain>
        <strain evidence="2">TM448A01341</strain>
    </source>
</reference>
<feature type="transmembrane region" description="Helical" evidence="1">
    <location>
        <begin position="6"/>
        <end position="25"/>
    </location>
</feature>
<keyword evidence="1" id="KW-0812">Transmembrane</keyword>
<name>A0A6H1ZNB3_9ZZZZ</name>
<keyword evidence="1" id="KW-0472">Membrane</keyword>
<dbReference type="EMBL" id="MT142390">
    <property type="protein sequence ID" value="QJA79684.1"/>
    <property type="molecule type" value="Genomic_DNA"/>
</dbReference>
<proteinExistence type="predicted"/>
<evidence type="ECO:0000313" key="3">
    <source>
        <dbReference type="EMBL" id="QJA59851.1"/>
    </source>
</evidence>
<evidence type="ECO:0000313" key="2">
    <source>
        <dbReference type="EMBL" id="QJA49406.1"/>
    </source>
</evidence>
<keyword evidence="1" id="KW-1133">Transmembrane helix</keyword>
<organism evidence="2">
    <name type="scientific">viral metagenome</name>
    <dbReference type="NCBI Taxonomy" id="1070528"/>
    <lineage>
        <taxon>unclassified sequences</taxon>
        <taxon>metagenomes</taxon>
        <taxon>organismal metagenomes</taxon>
    </lineage>
</organism>
<protein>
    <submittedName>
        <fullName evidence="2">Uncharacterized protein</fullName>
    </submittedName>
</protein>
<accession>A0A6H1ZNB3</accession>
<dbReference type="EMBL" id="MT141386">
    <property type="protein sequence ID" value="QJA59851.1"/>
    <property type="molecule type" value="Genomic_DNA"/>
</dbReference>